<feature type="transmembrane region" description="Helical" evidence="6">
    <location>
        <begin position="87"/>
        <end position="111"/>
    </location>
</feature>
<sequence length="349" mass="37631">EMFKISAFAVLLLLIPALCKVTMSSGEPSTISPLINGTGVDDGGGGENQGPGFLTGFISSLEVTILSELGDNSFFISLVLAMRHSRIVVFIGAMSAFFFMTIFTALFGLVSTLIPRMYTYYLSIVIFTCFGVKMLHDGFTMKKTRDVDEQIQQVDDDMKAEDEDEDEEASVPMTEVAAAGVEKNKTSDSEDSGCCTPLDGDPITAPPPTSGDDGSTTTSALQSVQEEELDKGAVTLPKKKDPTKKKKRSGLRKFWRSKRCHVYLQALTMTFLAEWGDRSQLAVIVIAATENIWGTCVGCLLGHAICCSIAVVGGRLIAKKISVKTVTIIGGIMFLGFAIISLIFLKPST</sequence>
<comment type="similarity">
    <text evidence="2 6">Belongs to the GDT1 family.</text>
</comment>
<gene>
    <name evidence="8" type="ORF">Fcan01_22570</name>
</gene>
<dbReference type="Proteomes" id="UP000198287">
    <property type="component" value="Unassembled WGS sequence"/>
</dbReference>
<comment type="subcellular location">
    <subcellularLocation>
        <location evidence="1 6">Membrane</location>
        <topology evidence="1 6">Multi-pass membrane protein</topology>
    </subcellularLocation>
</comment>
<dbReference type="OrthoDB" id="442680at2759"/>
<feature type="transmembrane region" description="Helical" evidence="6">
    <location>
        <begin position="325"/>
        <end position="345"/>
    </location>
</feature>
<dbReference type="GO" id="GO:0005794">
    <property type="term" value="C:Golgi apparatus"/>
    <property type="evidence" value="ECO:0007669"/>
    <property type="project" value="TreeGrafter"/>
</dbReference>
<evidence type="ECO:0000256" key="1">
    <source>
        <dbReference type="ARBA" id="ARBA00004141"/>
    </source>
</evidence>
<feature type="chain" id="PRO_5017494608" description="GDT1 family protein" evidence="6">
    <location>
        <begin position="20"/>
        <end position="349"/>
    </location>
</feature>
<dbReference type="Pfam" id="PF01169">
    <property type="entry name" value="GDT1"/>
    <property type="match status" value="2"/>
</dbReference>
<comment type="caution">
    <text evidence="8">The sequence shown here is derived from an EMBL/GenBank/DDBJ whole genome shotgun (WGS) entry which is preliminary data.</text>
</comment>
<keyword evidence="5 6" id="KW-0472">Membrane</keyword>
<name>A0A226DD02_FOLCA</name>
<dbReference type="AlphaFoldDB" id="A0A226DD02"/>
<evidence type="ECO:0000256" key="6">
    <source>
        <dbReference type="RuleBase" id="RU365102"/>
    </source>
</evidence>
<feature type="signal peptide" evidence="6">
    <location>
        <begin position="1"/>
        <end position="19"/>
    </location>
</feature>
<feature type="transmembrane region" description="Helical" evidence="6">
    <location>
        <begin position="292"/>
        <end position="313"/>
    </location>
</feature>
<evidence type="ECO:0000256" key="3">
    <source>
        <dbReference type="ARBA" id="ARBA00022692"/>
    </source>
</evidence>
<feature type="non-terminal residue" evidence="8">
    <location>
        <position position="1"/>
    </location>
</feature>
<accession>A0A226DD02</accession>
<dbReference type="GO" id="GO:0016020">
    <property type="term" value="C:membrane"/>
    <property type="evidence" value="ECO:0007669"/>
    <property type="project" value="UniProtKB-SubCell"/>
</dbReference>
<dbReference type="PANTHER" id="PTHR12608">
    <property type="entry name" value="TRANSMEMBRANE PROTEIN HTP-1 RELATED"/>
    <property type="match status" value="1"/>
</dbReference>
<dbReference type="GO" id="GO:0015085">
    <property type="term" value="F:calcium ion transmembrane transporter activity"/>
    <property type="evidence" value="ECO:0007669"/>
    <property type="project" value="TreeGrafter"/>
</dbReference>
<evidence type="ECO:0000256" key="4">
    <source>
        <dbReference type="ARBA" id="ARBA00022989"/>
    </source>
</evidence>
<protein>
    <recommendedName>
        <fullName evidence="6">GDT1 family protein</fullName>
    </recommendedName>
</protein>
<keyword evidence="9" id="KW-1185">Reference proteome</keyword>
<comment type="caution">
    <text evidence="6">Lacks conserved residue(s) required for the propagation of feature annotation.</text>
</comment>
<feature type="compositionally biased region" description="Low complexity" evidence="7">
    <location>
        <begin position="210"/>
        <end position="219"/>
    </location>
</feature>
<reference evidence="8 9" key="1">
    <citation type="submission" date="2015-12" db="EMBL/GenBank/DDBJ databases">
        <title>The genome of Folsomia candida.</title>
        <authorList>
            <person name="Faddeeva A."/>
            <person name="Derks M.F."/>
            <person name="Anvar Y."/>
            <person name="Smit S."/>
            <person name="Van Straalen N."/>
            <person name="Roelofs D."/>
        </authorList>
    </citation>
    <scope>NUCLEOTIDE SEQUENCE [LARGE SCALE GENOMIC DNA]</scope>
    <source>
        <strain evidence="8 9">VU population</strain>
        <tissue evidence="8">Whole body</tissue>
    </source>
</reference>
<organism evidence="8 9">
    <name type="scientific">Folsomia candida</name>
    <name type="common">Springtail</name>
    <dbReference type="NCBI Taxonomy" id="158441"/>
    <lineage>
        <taxon>Eukaryota</taxon>
        <taxon>Metazoa</taxon>
        <taxon>Ecdysozoa</taxon>
        <taxon>Arthropoda</taxon>
        <taxon>Hexapoda</taxon>
        <taxon>Collembola</taxon>
        <taxon>Entomobryomorpha</taxon>
        <taxon>Isotomoidea</taxon>
        <taxon>Isotomidae</taxon>
        <taxon>Proisotominae</taxon>
        <taxon>Folsomia</taxon>
    </lineage>
</organism>
<feature type="transmembrane region" description="Helical" evidence="6">
    <location>
        <begin position="117"/>
        <end position="135"/>
    </location>
</feature>
<evidence type="ECO:0000313" key="9">
    <source>
        <dbReference type="Proteomes" id="UP000198287"/>
    </source>
</evidence>
<dbReference type="OMA" id="HAICCSI"/>
<dbReference type="PANTHER" id="PTHR12608:SF1">
    <property type="entry name" value="TRANSMEMBRANE PROTEIN 165"/>
    <property type="match status" value="1"/>
</dbReference>
<proteinExistence type="inferred from homology"/>
<dbReference type="InterPro" id="IPR001727">
    <property type="entry name" value="GDT1-like"/>
</dbReference>
<evidence type="ECO:0000313" key="8">
    <source>
        <dbReference type="EMBL" id="OXA42587.1"/>
    </source>
</evidence>
<evidence type="ECO:0000256" key="7">
    <source>
        <dbReference type="SAM" id="MobiDB-lite"/>
    </source>
</evidence>
<dbReference type="GO" id="GO:0005384">
    <property type="term" value="F:manganese ion transmembrane transporter activity"/>
    <property type="evidence" value="ECO:0007669"/>
    <property type="project" value="TreeGrafter"/>
</dbReference>
<feature type="region of interest" description="Disordered" evidence="7">
    <location>
        <begin position="180"/>
        <end position="222"/>
    </location>
</feature>
<dbReference type="GO" id="GO:0032468">
    <property type="term" value="P:Golgi calcium ion homeostasis"/>
    <property type="evidence" value="ECO:0007669"/>
    <property type="project" value="TreeGrafter"/>
</dbReference>
<keyword evidence="6" id="KW-0732">Signal</keyword>
<dbReference type="EMBL" id="LNIX01000025">
    <property type="protein sequence ID" value="OXA42587.1"/>
    <property type="molecule type" value="Genomic_DNA"/>
</dbReference>
<evidence type="ECO:0000256" key="2">
    <source>
        <dbReference type="ARBA" id="ARBA00009190"/>
    </source>
</evidence>
<keyword evidence="3 6" id="KW-0812">Transmembrane</keyword>
<dbReference type="GO" id="GO:0032472">
    <property type="term" value="P:Golgi calcium ion transport"/>
    <property type="evidence" value="ECO:0007669"/>
    <property type="project" value="TreeGrafter"/>
</dbReference>
<evidence type="ECO:0000256" key="5">
    <source>
        <dbReference type="ARBA" id="ARBA00023136"/>
    </source>
</evidence>
<keyword evidence="4 6" id="KW-1133">Transmembrane helix</keyword>